<dbReference type="OrthoDB" id="9815614at2"/>
<evidence type="ECO:0000256" key="7">
    <source>
        <dbReference type="ARBA" id="ARBA00023136"/>
    </source>
</evidence>
<comment type="caution">
    <text evidence="11">The sequence shown here is derived from an EMBL/GenBank/DDBJ whole genome shotgun (WGS) entry which is preliminary data.</text>
</comment>
<dbReference type="PANTHER" id="PTHR35011:SF2">
    <property type="entry name" value="2,3-DIKETO-L-GULONATE TRAP TRANSPORTER SMALL PERMEASE PROTEIN YIAM"/>
    <property type="match status" value="1"/>
</dbReference>
<dbReference type="GO" id="GO:0005886">
    <property type="term" value="C:plasma membrane"/>
    <property type="evidence" value="ECO:0007669"/>
    <property type="project" value="UniProtKB-SubCell"/>
</dbReference>
<dbReference type="Pfam" id="PF04290">
    <property type="entry name" value="DctQ"/>
    <property type="match status" value="1"/>
</dbReference>
<feature type="transmembrane region" description="Helical" evidence="9">
    <location>
        <begin position="12"/>
        <end position="35"/>
    </location>
</feature>
<feature type="transmembrane region" description="Helical" evidence="9">
    <location>
        <begin position="85"/>
        <end position="107"/>
    </location>
</feature>
<evidence type="ECO:0000256" key="1">
    <source>
        <dbReference type="ARBA" id="ARBA00004429"/>
    </source>
</evidence>
<evidence type="ECO:0000256" key="4">
    <source>
        <dbReference type="ARBA" id="ARBA00022519"/>
    </source>
</evidence>
<dbReference type="EMBL" id="RAPK01000007">
    <property type="protein sequence ID" value="RKD75165.1"/>
    <property type="molecule type" value="Genomic_DNA"/>
</dbReference>
<dbReference type="Proteomes" id="UP000285120">
    <property type="component" value="Unassembled WGS sequence"/>
</dbReference>
<evidence type="ECO:0000256" key="6">
    <source>
        <dbReference type="ARBA" id="ARBA00022989"/>
    </source>
</evidence>
<organism evidence="11 12">
    <name type="scientific">Sinobaca qinghaiensis</name>
    <dbReference type="NCBI Taxonomy" id="342944"/>
    <lineage>
        <taxon>Bacteria</taxon>
        <taxon>Bacillati</taxon>
        <taxon>Bacillota</taxon>
        <taxon>Bacilli</taxon>
        <taxon>Bacillales</taxon>
        <taxon>Sporolactobacillaceae</taxon>
        <taxon>Sinobaca</taxon>
    </lineage>
</organism>
<sequence>MARVDYYLGKCMETLMLVSLFLTVAVTLAQVIFRYVLGSSLAWSQELALIGFVYSVLFGAVVCLKNNDHLQVDLLDNAPLWMQKLSSILEFTIITIFILVLLYFGFQLFLNNLMSGQVVGILPVQKAYVYLALPLSAVFMLYFHIRKVMT</sequence>
<feature type="transmembrane region" description="Helical" evidence="9">
    <location>
        <begin position="47"/>
        <end position="64"/>
    </location>
</feature>
<dbReference type="PANTHER" id="PTHR35011">
    <property type="entry name" value="2,3-DIKETO-L-GULONATE TRAP TRANSPORTER SMALL PERMEASE PROTEIN YIAM"/>
    <property type="match status" value="1"/>
</dbReference>
<protein>
    <submittedName>
        <fullName evidence="11">TRAP-type C4-dicarboxylate transport system permease small subunit</fullName>
    </submittedName>
</protein>
<feature type="domain" description="Tripartite ATP-independent periplasmic transporters DctQ component" evidence="10">
    <location>
        <begin position="24"/>
        <end position="148"/>
    </location>
</feature>
<keyword evidence="6 9" id="KW-1133">Transmembrane helix</keyword>
<dbReference type="InterPro" id="IPR007387">
    <property type="entry name" value="TRAP_DctQ"/>
</dbReference>
<dbReference type="AlphaFoldDB" id="A0A419V5A7"/>
<keyword evidence="2" id="KW-0813">Transport</keyword>
<evidence type="ECO:0000313" key="11">
    <source>
        <dbReference type="EMBL" id="RKD75165.1"/>
    </source>
</evidence>
<keyword evidence="4" id="KW-0997">Cell inner membrane</keyword>
<keyword evidence="12" id="KW-1185">Reference proteome</keyword>
<comment type="subcellular location">
    <subcellularLocation>
        <location evidence="1">Cell inner membrane</location>
        <topology evidence="1">Multi-pass membrane protein</topology>
    </subcellularLocation>
</comment>
<keyword evidence="5 9" id="KW-0812">Transmembrane</keyword>
<evidence type="ECO:0000256" key="5">
    <source>
        <dbReference type="ARBA" id="ARBA00022692"/>
    </source>
</evidence>
<feature type="transmembrane region" description="Helical" evidence="9">
    <location>
        <begin position="127"/>
        <end position="145"/>
    </location>
</feature>
<dbReference type="InterPro" id="IPR055348">
    <property type="entry name" value="DctQ"/>
</dbReference>
<keyword evidence="3" id="KW-1003">Cell membrane</keyword>
<evidence type="ECO:0000259" key="10">
    <source>
        <dbReference type="Pfam" id="PF04290"/>
    </source>
</evidence>
<evidence type="ECO:0000313" key="12">
    <source>
        <dbReference type="Proteomes" id="UP000285120"/>
    </source>
</evidence>
<evidence type="ECO:0000256" key="8">
    <source>
        <dbReference type="ARBA" id="ARBA00038436"/>
    </source>
</evidence>
<evidence type="ECO:0000256" key="2">
    <source>
        <dbReference type="ARBA" id="ARBA00022448"/>
    </source>
</evidence>
<proteinExistence type="inferred from homology"/>
<dbReference type="GO" id="GO:0015740">
    <property type="term" value="P:C4-dicarboxylate transport"/>
    <property type="evidence" value="ECO:0007669"/>
    <property type="project" value="TreeGrafter"/>
</dbReference>
<dbReference type="RefSeq" id="WP_120192065.1">
    <property type="nucleotide sequence ID" value="NZ_RAPK01000007.1"/>
</dbReference>
<evidence type="ECO:0000256" key="9">
    <source>
        <dbReference type="SAM" id="Phobius"/>
    </source>
</evidence>
<accession>A0A419V5A7</accession>
<gene>
    <name evidence="11" type="ORF">ATL39_0862</name>
</gene>
<comment type="similarity">
    <text evidence="8">Belongs to the TRAP transporter small permease family.</text>
</comment>
<keyword evidence="7 9" id="KW-0472">Membrane</keyword>
<reference evidence="11 12" key="1">
    <citation type="submission" date="2018-09" db="EMBL/GenBank/DDBJ databases">
        <title>Genomic Encyclopedia of Archaeal and Bacterial Type Strains, Phase II (KMG-II): from individual species to whole genera.</title>
        <authorList>
            <person name="Goeker M."/>
        </authorList>
    </citation>
    <scope>NUCLEOTIDE SEQUENCE [LARGE SCALE GENOMIC DNA]</scope>
    <source>
        <strain evidence="11 12">DSM 17008</strain>
    </source>
</reference>
<name>A0A419V5A7_9BACL</name>
<dbReference type="GO" id="GO:0022857">
    <property type="term" value="F:transmembrane transporter activity"/>
    <property type="evidence" value="ECO:0007669"/>
    <property type="project" value="TreeGrafter"/>
</dbReference>
<evidence type="ECO:0000256" key="3">
    <source>
        <dbReference type="ARBA" id="ARBA00022475"/>
    </source>
</evidence>